<dbReference type="STRING" id="1121290.CLAOCE_13140"/>
<accession>A0A1E8EYM5</accession>
<organism evidence="1 2">
    <name type="scientific">Clostridium acetireducens DSM 10703</name>
    <dbReference type="NCBI Taxonomy" id="1121290"/>
    <lineage>
        <taxon>Bacteria</taxon>
        <taxon>Bacillati</taxon>
        <taxon>Bacillota</taxon>
        <taxon>Clostridia</taxon>
        <taxon>Eubacteriales</taxon>
        <taxon>Clostridiaceae</taxon>
        <taxon>Clostridium</taxon>
    </lineage>
</organism>
<sequence length="145" mass="16522">MENNDINLNEAEFDLMKEFMSKYQSDAEKFSSHFDKVKSEVDKMKSASADKKYGAIWWPESCIIDWIASSEATMLFYMYLLFSYGFLYQIKCLPCIEEKAEVAKDVLCSLACKELAIADVLNSLACKIAVNKGLIKSDCHCDCNF</sequence>
<keyword evidence="2" id="KW-1185">Reference proteome</keyword>
<dbReference type="OrthoDB" id="1955361at2"/>
<comment type="caution">
    <text evidence="1">The sequence shown here is derived from an EMBL/GenBank/DDBJ whole genome shotgun (WGS) entry which is preliminary data.</text>
</comment>
<dbReference type="EMBL" id="LZFO01000016">
    <property type="protein sequence ID" value="OFI06059.1"/>
    <property type="molecule type" value="Genomic_DNA"/>
</dbReference>
<gene>
    <name evidence="1" type="ORF">CLOACE_13140</name>
</gene>
<dbReference type="AlphaFoldDB" id="A0A1E8EYM5"/>
<protein>
    <submittedName>
        <fullName evidence="1">Uncharacterized protein</fullName>
    </submittedName>
</protein>
<reference evidence="1 2" key="1">
    <citation type="submission" date="2016-06" db="EMBL/GenBank/DDBJ databases">
        <title>Genome sequence of Clostridium acetireducens DSM 10703.</title>
        <authorList>
            <person name="Poehlein A."/>
            <person name="Fluechter S."/>
            <person name="Duerre P."/>
            <person name="Daniel R."/>
        </authorList>
    </citation>
    <scope>NUCLEOTIDE SEQUENCE [LARGE SCALE GENOMIC DNA]</scope>
    <source>
        <strain evidence="1 2">DSM 10703</strain>
    </source>
</reference>
<dbReference type="Proteomes" id="UP000175744">
    <property type="component" value="Unassembled WGS sequence"/>
</dbReference>
<proteinExistence type="predicted"/>
<evidence type="ECO:0000313" key="2">
    <source>
        <dbReference type="Proteomes" id="UP000175744"/>
    </source>
</evidence>
<evidence type="ECO:0000313" key="1">
    <source>
        <dbReference type="EMBL" id="OFI06059.1"/>
    </source>
</evidence>
<name>A0A1E8EYM5_9CLOT</name>
<dbReference type="RefSeq" id="WP_070110305.1">
    <property type="nucleotide sequence ID" value="NZ_LZFO01000016.1"/>
</dbReference>